<dbReference type="InterPro" id="IPR025983">
    <property type="entry name" value="Cys_rich_CPCC"/>
</dbReference>
<dbReference type="EMBL" id="CP048113">
    <property type="protein sequence ID" value="QHS63460.1"/>
    <property type="molecule type" value="Genomic_DNA"/>
</dbReference>
<name>A0A6B9ZM15_9BACT</name>
<sequence length="162" mass="18447">MNDAEILAAFHARRYHYDTYLQANDIQQYTCPGCGFPSLNERGGFNICDVCTWEDDGQDDHAEGLIAALRVEGVQISGPNGQLSLTDNRMNIGRILETNTELINGEIDFDVARVLQTLDFYRQRKVEIEGRMTGEESLQDHILLEWKEVKKDLQMALIVPKE</sequence>
<keyword evidence="3" id="KW-1185">Reference proteome</keyword>
<proteinExistence type="predicted"/>
<evidence type="ECO:0000313" key="2">
    <source>
        <dbReference type="EMBL" id="QHS63460.1"/>
    </source>
</evidence>
<evidence type="ECO:0000259" key="1">
    <source>
        <dbReference type="Pfam" id="PF14206"/>
    </source>
</evidence>
<feature type="domain" description="Cysteine-rich CPCC" evidence="1">
    <location>
        <begin position="29"/>
        <end position="91"/>
    </location>
</feature>
<gene>
    <name evidence="2" type="ORF">GWR21_28905</name>
</gene>
<protein>
    <recommendedName>
        <fullName evidence="1">Cysteine-rich CPCC domain-containing protein</fullName>
    </recommendedName>
</protein>
<organism evidence="2 3">
    <name type="scientific">Chitinophaga agri</name>
    <dbReference type="NCBI Taxonomy" id="2703787"/>
    <lineage>
        <taxon>Bacteria</taxon>
        <taxon>Pseudomonadati</taxon>
        <taxon>Bacteroidota</taxon>
        <taxon>Chitinophagia</taxon>
        <taxon>Chitinophagales</taxon>
        <taxon>Chitinophagaceae</taxon>
        <taxon>Chitinophaga</taxon>
    </lineage>
</organism>
<dbReference type="Pfam" id="PF14206">
    <property type="entry name" value="Cys_rich_CPCC"/>
    <property type="match status" value="1"/>
</dbReference>
<evidence type="ECO:0000313" key="3">
    <source>
        <dbReference type="Proteomes" id="UP000476411"/>
    </source>
</evidence>
<dbReference type="Proteomes" id="UP000476411">
    <property type="component" value="Chromosome"/>
</dbReference>
<accession>A0A6B9ZM15</accession>
<dbReference type="KEGG" id="chih:GWR21_28905"/>
<reference evidence="2 3" key="1">
    <citation type="submission" date="2020-01" db="EMBL/GenBank/DDBJ databases">
        <title>Complete genome sequence of Chitinophaga sp. H33E-04 isolated from quinoa roots.</title>
        <authorList>
            <person name="Weon H.-Y."/>
            <person name="Lee S.A."/>
        </authorList>
    </citation>
    <scope>NUCLEOTIDE SEQUENCE [LARGE SCALE GENOMIC DNA]</scope>
    <source>
        <strain evidence="2 3">H33E-04</strain>
    </source>
</reference>
<dbReference type="RefSeq" id="WP_162335176.1">
    <property type="nucleotide sequence ID" value="NZ_CP048113.1"/>
</dbReference>
<dbReference type="AlphaFoldDB" id="A0A6B9ZM15"/>